<proteinExistence type="predicted"/>
<sequence>MFSKILGDGSGKLFSKN</sequence>
<dbReference type="EMBL" id="HACA01004407">
    <property type="protein sequence ID" value="CDW21768.1"/>
    <property type="molecule type" value="Transcribed_RNA"/>
</dbReference>
<accession>A0A0K2T6Y1</accession>
<protein>
    <submittedName>
        <fullName evidence="1">Uncharacterized protein</fullName>
    </submittedName>
</protein>
<evidence type="ECO:0000313" key="1">
    <source>
        <dbReference type="EMBL" id="CDW21768.1"/>
    </source>
</evidence>
<name>A0A0K2T6Y1_LEPSM</name>
<reference evidence="1" key="1">
    <citation type="submission" date="2014-05" db="EMBL/GenBank/DDBJ databases">
        <authorList>
            <person name="Chronopoulou M."/>
        </authorList>
    </citation>
    <scope>NUCLEOTIDE SEQUENCE</scope>
    <source>
        <tissue evidence="1">Whole organism</tissue>
    </source>
</reference>
<dbReference type="AlphaFoldDB" id="A0A0K2T6Y1"/>
<organism evidence="1">
    <name type="scientific">Lepeophtheirus salmonis</name>
    <name type="common">Salmon louse</name>
    <name type="synonym">Caligus salmonis</name>
    <dbReference type="NCBI Taxonomy" id="72036"/>
    <lineage>
        <taxon>Eukaryota</taxon>
        <taxon>Metazoa</taxon>
        <taxon>Ecdysozoa</taxon>
        <taxon>Arthropoda</taxon>
        <taxon>Crustacea</taxon>
        <taxon>Multicrustacea</taxon>
        <taxon>Hexanauplia</taxon>
        <taxon>Copepoda</taxon>
        <taxon>Siphonostomatoida</taxon>
        <taxon>Caligidae</taxon>
        <taxon>Lepeophtheirus</taxon>
    </lineage>
</organism>